<evidence type="ECO:0000313" key="1">
    <source>
        <dbReference type="EMBL" id="RAP35027.1"/>
    </source>
</evidence>
<protein>
    <submittedName>
        <fullName evidence="1">Uncharacterized protein</fullName>
    </submittedName>
</protein>
<proteinExistence type="predicted"/>
<dbReference type="EMBL" id="MVJN01000012">
    <property type="protein sequence ID" value="RAP35027.1"/>
    <property type="molecule type" value="Genomic_DNA"/>
</dbReference>
<organism evidence="1 2">
    <name type="scientific">Legionella quinlivanii</name>
    <dbReference type="NCBI Taxonomy" id="45073"/>
    <lineage>
        <taxon>Bacteria</taxon>
        <taxon>Pseudomonadati</taxon>
        <taxon>Pseudomonadota</taxon>
        <taxon>Gammaproteobacteria</taxon>
        <taxon>Legionellales</taxon>
        <taxon>Legionellaceae</taxon>
        <taxon>Legionella</taxon>
    </lineage>
</organism>
<name>A0A364LFY3_9GAMM</name>
<reference evidence="1 2" key="1">
    <citation type="submission" date="2017-02" db="EMBL/GenBank/DDBJ databases">
        <title>Legionella quilivanii strain from human: case report and whole genome sequencing analysis.</title>
        <authorList>
            <person name="Lalancette C."/>
            <person name="Leduc J.-M."/>
            <person name="Levesque S."/>
            <person name="Fournier E."/>
            <person name="Saoud J."/>
            <person name="Faucher S.P."/>
            <person name="Bernard K."/>
            <person name="Martineau C."/>
            <person name="Longtin J."/>
        </authorList>
    </citation>
    <scope>NUCLEOTIDE SEQUENCE [LARGE SCALE GENOMIC DNA]</scope>
    <source>
        <strain evidence="1 2">ID143958</strain>
    </source>
</reference>
<accession>A0A364LFY3</accession>
<gene>
    <name evidence="1" type="ORF">B1207_14100</name>
</gene>
<sequence>MDEQPERVLAYQLALTIDDEALMKVARRCDRRSFRHLLEARVRDNQKKMLTMIFPPSSHFYFI</sequence>
<comment type="caution">
    <text evidence="1">The sequence shown here is derived from an EMBL/GenBank/DDBJ whole genome shotgun (WGS) entry which is preliminary data.</text>
</comment>
<dbReference type="RefSeq" id="WP_112220541.1">
    <property type="nucleotide sequence ID" value="NZ_MVJN01000012.1"/>
</dbReference>
<dbReference type="Proteomes" id="UP000249458">
    <property type="component" value="Unassembled WGS sequence"/>
</dbReference>
<evidence type="ECO:0000313" key="2">
    <source>
        <dbReference type="Proteomes" id="UP000249458"/>
    </source>
</evidence>
<dbReference type="AlphaFoldDB" id="A0A364LFY3"/>